<feature type="domain" description="MJ0586 N-terminal zinc binding" evidence="3">
    <location>
        <begin position="16"/>
        <end position="50"/>
    </location>
</feature>
<proteinExistence type="predicted"/>
<evidence type="ECO:0000259" key="2">
    <source>
        <dbReference type="Pfam" id="PF24250"/>
    </source>
</evidence>
<feature type="domain" description="Transcription regulator HVO-2718-like helix-turn-helix" evidence="2">
    <location>
        <begin position="105"/>
        <end position="177"/>
    </location>
</feature>
<dbReference type="Gene3D" id="1.10.260.40">
    <property type="entry name" value="lambda repressor-like DNA-binding domains"/>
    <property type="match status" value="1"/>
</dbReference>
<accession>A0A897MIK8</accession>
<dbReference type="RefSeq" id="WP_238479062.1">
    <property type="nucleotide sequence ID" value="NZ_CP064786.1"/>
</dbReference>
<organism evidence="4 5">
    <name type="scientific">Natranaeroarchaeum sulfidigenes</name>
    <dbReference type="NCBI Taxonomy" id="2784880"/>
    <lineage>
        <taxon>Archaea</taxon>
        <taxon>Methanobacteriati</taxon>
        <taxon>Methanobacteriota</taxon>
        <taxon>Stenosarchaea group</taxon>
        <taxon>Halobacteria</taxon>
        <taxon>Halobacteriales</taxon>
        <taxon>Natronoarchaeaceae</taxon>
        <taxon>Natranaeroarchaeum</taxon>
    </lineage>
</organism>
<evidence type="ECO:0000259" key="3">
    <source>
        <dbReference type="Pfam" id="PF26602"/>
    </source>
</evidence>
<feature type="region of interest" description="Disordered" evidence="1">
    <location>
        <begin position="35"/>
        <end position="109"/>
    </location>
</feature>
<dbReference type="EMBL" id="CP064786">
    <property type="protein sequence ID" value="QSG01960.1"/>
    <property type="molecule type" value="Genomic_DNA"/>
</dbReference>
<name>A0A897MIK8_9EURY</name>
<protein>
    <submittedName>
        <fullName evidence="4">Putative transcription factor</fullName>
    </submittedName>
</protein>
<feature type="compositionally biased region" description="Low complexity" evidence="1">
    <location>
        <begin position="67"/>
        <end position="81"/>
    </location>
</feature>
<dbReference type="InterPro" id="IPR057937">
    <property type="entry name" value="HVO_2718-like_HTH"/>
</dbReference>
<dbReference type="Pfam" id="PF24250">
    <property type="entry name" value="HVO_2718"/>
    <property type="match status" value="1"/>
</dbReference>
<dbReference type="AlphaFoldDB" id="A0A897MIK8"/>
<dbReference type="InterPro" id="IPR010982">
    <property type="entry name" value="Lambda_DNA-bd_dom_sf"/>
</dbReference>
<sequence length="177" mass="18584">MAKYSTGGSSDSGDGGACELCGATSESLRTAKVAGATLDVCPDCRPHDDNAHKDKKQRRKQGGGSDSGSTGSSSTAPESSGPQTGSESMWDGDTSHWEEGGTDYDDDQLPYLIRGYGEIVEDARQNAGLQREELADELGVPESDLLAVEQSRAVESGIGGSLIEALEKRLDVELVDE</sequence>
<dbReference type="Pfam" id="PF26602">
    <property type="entry name" value="HVO_2718_N"/>
    <property type="match status" value="1"/>
</dbReference>
<dbReference type="GeneID" id="70684120"/>
<dbReference type="KEGG" id="hara:AArcS_0736"/>
<gene>
    <name evidence="4" type="ORF">AArcS_0736</name>
</gene>
<dbReference type="Proteomes" id="UP000663586">
    <property type="component" value="Chromosome"/>
</dbReference>
<keyword evidence="5" id="KW-1185">Reference proteome</keyword>
<feature type="region of interest" description="Disordered" evidence="1">
    <location>
        <begin position="1"/>
        <end position="21"/>
    </location>
</feature>
<dbReference type="InterPro" id="IPR058562">
    <property type="entry name" value="MJ0586_N"/>
</dbReference>
<reference evidence="4" key="1">
    <citation type="submission" date="2020-11" db="EMBL/GenBank/DDBJ databases">
        <title>Carbohydrate-dependent, anaerobic sulfur respiration: A novel catabolism in halophilic archaea.</title>
        <authorList>
            <person name="Sorokin D.Y."/>
            <person name="Messina E."/>
            <person name="Smedile F."/>
            <person name="La Cono V."/>
            <person name="Hallsworth J.E."/>
            <person name="Yakimov M.M."/>
        </authorList>
    </citation>
    <scope>NUCLEOTIDE SEQUENCE</scope>
    <source>
        <strain evidence="4">AArc-S</strain>
    </source>
</reference>
<evidence type="ECO:0000313" key="4">
    <source>
        <dbReference type="EMBL" id="QSG01960.1"/>
    </source>
</evidence>
<dbReference type="GO" id="GO:0003677">
    <property type="term" value="F:DNA binding"/>
    <property type="evidence" value="ECO:0007669"/>
    <property type="project" value="InterPro"/>
</dbReference>
<dbReference type="CDD" id="cd00093">
    <property type="entry name" value="HTH_XRE"/>
    <property type="match status" value="1"/>
</dbReference>
<dbReference type="InterPro" id="IPR001387">
    <property type="entry name" value="Cro/C1-type_HTH"/>
</dbReference>
<evidence type="ECO:0000256" key="1">
    <source>
        <dbReference type="SAM" id="MobiDB-lite"/>
    </source>
</evidence>
<feature type="compositionally biased region" description="Basic and acidic residues" evidence="1">
    <location>
        <begin position="42"/>
        <end position="52"/>
    </location>
</feature>
<evidence type="ECO:0000313" key="5">
    <source>
        <dbReference type="Proteomes" id="UP000663586"/>
    </source>
</evidence>